<evidence type="ECO:0000259" key="19">
    <source>
        <dbReference type="SMART" id="SM00904"/>
    </source>
</evidence>
<evidence type="ECO:0000256" key="6">
    <source>
        <dbReference type="ARBA" id="ARBA00022490"/>
    </source>
</evidence>
<feature type="domain" description="Riboflavin kinase" evidence="19">
    <location>
        <begin position="5"/>
        <end position="112"/>
    </location>
</feature>
<evidence type="ECO:0000256" key="16">
    <source>
        <dbReference type="ARBA" id="ARBA00050547"/>
    </source>
</evidence>
<dbReference type="NCBIfam" id="TIGR00112">
    <property type="entry name" value="proC"/>
    <property type="match status" value="1"/>
</dbReference>
<name>A0A8S9XGM4_APOLU</name>
<comment type="catalytic activity">
    <reaction evidence="16">
        <text>L-proline + NAD(+) = (S)-1-pyrroline-5-carboxylate + NADH + 2 H(+)</text>
        <dbReference type="Rhea" id="RHEA:14105"/>
        <dbReference type="ChEBI" id="CHEBI:15378"/>
        <dbReference type="ChEBI" id="CHEBI:17388"/>
        <dbReference type="ChEBI" id="CHEBI:57540"/>
        <dbReference type="ChEBI" id="CHEBI:57945"/>
        <dbReference type="ChEBI" id="CHEBI:60039"/>
        <dbReference type="EC" id="1.5.1.2"/>
    </reaction>
</comment>
<reference evidence="20" key="1">
    <citation type="journal article" date="2021" name="Mol. Ecol. Resour.">
        <title>Apolygus lucorum genome provides insights into omnivorousness and mesophyll feeding.</title>
        <authorList>
            <person name="Liu Y."/>
            <person name="Liu H."/>
            <person name="Wang H."/>
            <person name="Huang T."/>
            <person name="Liu B."/>
            <person name="Yang B."/>
            <person name="Yin L."/>
            <person name="Li B."/>
            <person name="Zhang Y."/>
            <person name="Zhang S."/>
            <person name="Jiang F."/>
            <person name="Zhang X."/>
            <person name="Ren Y."/>
            <person name="Wang B."/>
            <person name="Wang S."/>
            <person name="Lu Y."/>
            <person name="Wu K."/>
            <person name="Fan W."/>
            <person name="Wang G."/>
        </authorList>
    </citation>
    <scope>NUCLEOTIDE SEQUENCE</scope>
    <source>
        <strain evidence="20">12Hb</strain>
    </source>
</reference>
<evidence type="ECO:0000256" key="8">
    <source>
        <dbReference type="ARBA" id="ARBA00022630"/>
    </source>
</evidence>
<dbReference type="InterPro" id="IPR000304">
    <property type="entry name" value="Pyrroline-COOH_reductase"/>
</dbReference>
<dbReference type="GO" id="GO:0055129">
    <property type="term" value="P:L-proline biosynthetic process"/>
    <property type="evidence" value="ECO:0007669"/>
    <property type="project" value="TreeGrafter"/>
</dbReference>
<protein>
    <recommendedName>
        <fullName evidence="5 18">Pyrroline-5-carboxylate reductase</fullName>
        <ecNumber evidence="18">1.5.1.2</ecNumber>
    </recommendedName>
</protein>
<evidence type="ECO:0000256" key="13">
    <source>
        <dbReference type="ARBA" id="ARBA00022840"/>
    </source>
</evidence>
<dbReference type="InterPro" id="IPR053790">
    <property type="entry name" value="P5CR-like_CS"/>
</dbReference>
<evidence type="ECO:0000256" key="3">
    <source>
        <dbReference type="ARBA" id="ARBA00005205"/>
    </source>
</evidence>
<dbReference type="SUPFAM" id="SSF48179">
    <property type="entry name" value="6-phosphogluconate dehydrogenase C-terminal domain-like"/>
    <property type="match status" value="1"/>
</dbReference>
<comment type="catalytic activity">
    <reaction evidence="17 18">
        <text>L-proline + NADP(+) = (S)-1-pyrroline-5-carboxylate + NADPH + 2 H(+)</text>
        <dbReference type="Rhea" id="RHEA:14109"/>
        <dbReference type="ChEBI" id="CHEBI:15378"/>
        <dbReference type="ChEBI" id="CHEBI:17388"/>
        <dbReference type="ChEBI" id="CHEBI:57783"/>
        <dbReference type="ChEBI" id="CHEBI:58349"/>
        <dbReference type="ChEBI" id="CHEBI:60039"/>
        <dbReference type="EC" id="1.5.1.2"/>
    </reaction>
</comment>
<dbReference type="InterPro" id="IPR015865">
    <property type="entry name" value="Riboflavin_kinase_bac/euk"/>
</dbReference>
<dbReference type="AlphaFoldDB" id="A0A8S9XGM4"/>
<keyword evidence="11" id="KW-0808">Transferase</keyword>
<evidence type="ECO:0000313" key="20">
    <source>
        <dbReference type="EMBL" id="KAF6208132.1"/>
    </source>
</evidence>
<organism evidence="20 21">
    <name type="scientific">Apolygus lucorum</name>
    <name type="common">Small green plant bug</name>
    <name type="synonym">Lygocoris lucorum</name>
    <dbReference type="NCBI Taxonomy" id="248454"/>
    <lineage>
        <taxon>Eukaryota</taxon>
        <taxon>Metazoa</taxon>
        <taxon>Ecdysozoa</taxon>
        <taxon>Arthropoda</taxon>
        <taxon>Hexapoda</taxon>
        <taxon>Insecta</taxon>
        <taxon>Pterygota</taxon>
        <taxon>Neoptera</taxon>
        <taxon>Paraneoptera</taxon>
        <taxon>Hemiptera</taxon>
        <taxon>Heteroptera</taxon>
        <taxon>Panheteroptera</taxon>
        <taxon>Cimicomorpha</taxon>
        <taxon>Miridae</taxon>
        <taxon>Mirini</taxon>
        <taxon>Apolygus</taxon>
    </lineage>
</organism>
<evidence type="ECO:0000313" key="21">
    <source>
        <dbReference type="Proteomes" id="UP000466442"/>
    </source>
</evidence>
<dbReference type="Gene3D" id="2.40.30.30">
    <property type="entry name" value="Riboflavin kinase-like"/>
    <property type="match status" value="1"/>
</dbReference>
<dbReference type="FunFam" id="3.40.50.720:FF:000190">
    <property type="entry name" value="Pyrroline-5-carboxylate reductase"/>
    <property type="match status" value="1"/>
</dbReference>
<dbReference type="HAMAP" id="MF_01925">
    <property type="entry name" value="P5C_reductase"/>
    <property type="match status" value="1"/>
</dbReference>
<dbReference type="Gene3D" id="3.40.50.720">
    <property type="entry name" value="NAD(P)-binding Rossmann-like Domain"/>
    <property type="match status" value="1"/>
</dbReference>
<keyword evidence="6" id="KW-0963">Cytoplasm</keyword>
<dbReference type="GO" id="GO:0004735">
    <property type="term" value="F:pyrroline-5-carboxylate reductase activity"/>
    <property type="evidence" value="ECO:0007669"/>
    <property type="project" value="UniProtKB-EC"/>
</dbReference>
<evidence type="ECO:0000256" key="18">
    <source>
        <dbReference type="RuleBase" id="RU003903"/>
    </source>
</evidence>
<comment type="caution">
    <text evidence="20">The sequence shown here is derived from an EMBL/GenBank/DDBJ whole genome shotgun (WGS) entry which is preliminary data.</text>
</comment>
<dbReference type="InterPro" id="IPR036291">
    <property type="entry name" value="NAD(P)-bd_dom_sf"/>
</dbReference>
<dbReference type="EMBL" id="WIXP02000007">
    <property type="protein sequence ID" value="KAF6208132.1"/>
    <property type="molecule type" value="Genomic_DNA"/>
</dbReference>
<accession>A0A8S9XGM4</accession>
<dbReference type="PROSITE" id="PS00521">
    <property type="entry name" value="P5CR"/>
    <property type="match status" value="1"/>
</dbReference>
<proteinExistence type="inferred from homology"/>
<evidence type="ECO:0000256" key="17">
    <source>
        <dbReference type="ARBA" id="ARBA00052690"/>
    </source>
</evidence>
<evidence type="ECO:0000256" key="11">
    <source>
        <dbReference type="ARBA" id="ARBA00022679"/>
    </source>
</evidence>
<dbReference type="GO" id="GO:0005737">
    <property type="term" value="C:cytoplasm"/>
    <property type="evidence" value="ECO:0007669"/>
    <property type="project" value="UniProtKB-SubCell"/>
</dbReference>
<keyword evidence="21" id="KW-1185">Reference proteome</keyword>
<dbReference type="InterPro" id="IPR008927">
    <property type="entry name" value="6-PGluconate_DH-like_C_sf"/>
</dbReference>
<dbReference type="Gene3D" id="1.10.3730.10">
    <property type="entry name" value="ProC C-terminal domain-like"/>
    <property type="match status" value="1"/>
</dbReference>
<sequence>MSGSVLPLFVSGVVSRGFGRGSKELGCPTANYSQEVVKNLPSDLDTGIYCGWASVDFGPVHKMVMSVGWNPFYNGKEKTMEIHILHEFPEQFYGAHMRIQVSHIDMSIGFIGGGKMAQALASGFISAGVTKGSKIVSSCAPEDTLSAESFKSLGARVTHDNCDVIKSTDVTIMAVKPNIIPIVLKDIKSTITQKNLLISVAMGVTIKNIEKELPAASRVIRVMPNTPALVRQGASVYAPGLATTPQDWDTTEQLFKSVGTIYRVDEYLFDPVTALSGSGPAYIYAVIEAMADGGVRMGLPRDLALQLAAQTVVGAGTMVTTTMTHPATLRDNVTSPAGSTSEGLFTLEESSVRAAFIRAVEKATRRCQEVNKGLDKH</sequence>
<dbReference type="InterPro" id="IPR028939">
    <property type="entry name" value="P5C_Rdtase_cat_N"/>
</dbReference>
<keyword evidence="9" id="KW-0288">FMN</keyword>
<evidence type="ECO:0000256" key="1">
    <source>
        <dbReference type="ARBA" id="ARBA00004496"/>
    </source>
</evidence>
<dbReference type="FunFam" id="1.10.3730.10:FF:000001">
    <property type="entry name" value="Pyrroline-5-carboxylate reductase"/>
    <property type="match status" value="1"/>
</dbReference>
<keyword evidence="15 18" id="KW-0560">Oxidoreductase</keyword>
<dbReference type="Pfam" id="PF14748">
    <property type="entry name" value="P5CR_dimer"/>
    <property type="match status" value="1"/>
</dbReference>
<keyword evidence="10 18" id="KW-0641">Proline biosynthesis</keyword>
<dbReference type="InterPro" id="IPR029036">
    <property type="entry name" value="P5CR_dimer"/>
</dbReference>
<dbReference type="OrthoDB" id="10263291at2759"/>
<evidence type="ECO:0000256" key="9">
    <source>
        <dbReference type="ARBA" id="ARBA00022643"/>
    </source>
</evidence>
<dbReference type="SMART" id="SM00904">
    <property type="entry name" value="Flavokinase"/>
    <property type="match status" value="1"/>
</dbReference>
<keyword evidence="12" id="KW-0547">Nucleotide-binding</keyword>
<comment type="pathway">
    <text evidence="2">Cofactor biosynthesis; FMN biosynthesis; FMN from riboflavin (ATP route): step 1/1.</text>
</comment>
<evidence type="ECO:0000256" key="5">
    <source>
        <dbReference type="ARBA" id="ARBA00021413"/>
    </source>
</evidence>
<evidence type="ECO:0000256" key="15">
    <source>
        <dbReference type="ARBA" id="ARBA00023002"/>
    </source>
</evidence>
<dbReference type="SUPFAM" id="SSF51735">
    <property type="entry name" value="NAD(P)-binding Rossmann-fold domains"/>
    <property type="match status" value="1"/>
</dbReference>
<keyword evidence="8" id="KW-0285">Flavoprotein</keyword>
<evidence type="ECO:0000256" key="10">
    <source>
        <dbReference type="ARBA" id="ARBA00022650"/>
    </source>
</evidence>
<evidence type="ECO:0000256" key="14">
    <source>
        <dbReference type="ARBA" id="ARBA00022857"/>
    </source>
</evidence>
<dbReference type="GO" id="GO:0009231">
    <property type="term" value="P:riboflavin biosynthetic process"/>
    <property type="evidence" value="ECO:0007669"/>
    <property type="project" value="InterPro"/>
</dbReference>
<dbReference type="GO" id="GO:0005524">
    <property type="term" value="F:ATP binding"/>
    <property type="evidence" value="ECO:0007669"/>
    <property type="project" value="UniProtKB-KW"/>
</dbReference>
<keyword evidence="7 18" id="KW-0028">Amino-acid biosynthesis</keyword>
<evidence type="ECO:0000256" key="7">
    <source>
        <dbReference type="ARBA" id="ARBA00022605"/>
    </source>
</evidence>
<comment type="similarity">
    <text evidence="4 18">Belongs to the pyrroline-5-carboxylate reductase family.</text>
</comment>
<evidence type="ECO:0000256" key="12">
    <source>
        <dbReference type="ARBA" id="ARBA00022741"/>
    </source>
</evidence>
<dbReference type="Pfam" id="PF03807">
    <property type="entry name" value="F420_oxidored"/>
    <property type="match status" value="1"/>
</dbReference>
<evidence type="ECO:0000256" key="2">
    <source>
        <dbReference type="ARBA" id="ARBA00005201"/>
    </source>
</evidence>
<gene>
    <name evidence="20" type="ORF">GE061_016582</name>
</gene>
<keyword evidence="13" id="KW-0067">ATP-binding</keyword>
<keyword evidence="14 18" id="KW-0521">NADP</keyword>
<evidence type="ECO:0000256" key="4">
    <source>
        <dbReference type="ARBA" id="ARBA00005525"/>
    </source>
</evidence>
<dbReference type="PANTHER" id="PTHR11645:SF62">
    <property type="entry name" value="PYRROLINE-5-CARBOXYLATE REDUCTASE"/>
    <property type="match status" value="1"/>
</dbReference>
<dbReference type="Pfam" id="PF01687">
    <property type="entry name" value="Flavokinase"/>
    <property type="match status" value="1"/>
</dbReference>
<dbReference type="GO" id="GO:0008531">
    <property type="term" value="F:riboflavin kinase activity"/>
    <property type="evidence" value="ECO:0007669"/>
    <property type="project" value="InterPro"/>
</dbReference>
<dbReference type="SUPFAM" id="SSF82114">
    <property type="entry name" value="Riboflavin kinase-like"/>
    <property type="match status" value="1"/>
</dbReference>
<dbReference type="PANTHER" id="PTHR11645">
    <property type="entry name" value="PYRROLINE-5-CARBOXYLATE REDUCTASE"/>
    <property type="match status" value="1"/>
</dbReference>
<dbReference type="InterPro" id="IPR023465">
    <property type="entry name" value="Riboflavin_kinase_dom_sf"/>
</dbReference>
<comment type="subcellular location">
    <subcellularLocation>
        <location evidence="1">Cytoplasm</location>
    </subcellularLocation>
</comment>
<dbReference type="Proteomes" id="UP000466442">
    <property type="component" value="Unassembled WGS sequence"/>
</dbReference>
<dbReference type="EC" id="1.5.1.2" evidence="18"/>
<comment type="pathway">
    <text evidence="3 18">Amino-acid biosynthesis; L-proline biosynthesis; L-proline from L-glutamate 5-semialdehyde: step 1/1.</text>
</comment>